<evidence type="ECO:0000256" key="1">
    <source>
        <dbReference type="SAM" id="Phobius"/>
    </source>
</evidence>
<protein>
    <submittedName>
        <fullName evidence="3">Uncharacterized protein</fullName>
    </submittedName>
</protein>
<sequence length="54" mass="5838">MKTKIAAVLMAITPSLAMAHEGHGGVGLFHHMYEVVPAIVLVAIVAFIFYKKSK</sequence>
<keyword evidence="1" id="KW-0812">Transmembrane</keyword>
<keyword evidence="1" id="KW-1133">Transmembrane helix</keyword>
<feature type="transmembrane region" description="Helical" evidence="1">
    <location>
        <begin position="29"/>
        <end position="50"/>
    </location>
</feature>
<accession>A0ABM6JJ89</accession>
<feature type="signal peptide" evidence="2">
    <location>
        <begin position="1"/>
        <end position="19"/>
    </location>
</feature>
<name>A0ABM6JJ89_9GAMM</name>
<gene>
    <name evidence="3" type="ORF">SJ2017_1990</name>
</gene>
<keyword evidence="4" id="KW-1185">Reference proteome</keyword>
<evidence type="ECO:0000313" key="3">
    <source>
        <dbReference type="EMBL" id="ARD22291.1"/>
    </source>
</evidence>
<dbReference type="RefSeq" id="WP_167692912.1">
    <property type="nucleotide sequence ID" value="NZ_CANMJJ010000032.1"/>
</dbReference>
<organism evidence="3 4">
    <name type="scientific">Shewanella japonica</name>
    <dbReference type="NCBI Taxonomy" id="93973"/>
    <lineage>
        <taxon>Bacteria</taxon>
        <taxon>Pseudomonadati</taxon>
        <taxon>Pseudomonadota</taxon>
        <taxon>Gammaproteobacteria</taxon>
        <taxon>Alteromonadales</taxon>
        <taxon>Shewanellaceae</taxon>
        <taxon>Shewanella</taxon>
    </lineage>
</organism>
<reference evidence="3 4" key="1">
    <citation type="submission" date="2017-03" db="EMBL/GenBank/DDBJ databases">
        <title>Genome sequencing of Shewanella japonica KCTC 22435.</title>
        <authorList>
            <person name="Kim K.M."/>
        </authorList>
    </citation>
    <scope>NUCLEOTIDE SEQUENCE [LARGE SCALE GENOMIC DNA]</scope>
    <source>
        <strain evidence="3 4">KCTC 22435</strain>
    </source>
</reference>
<feature type="chain" id="PRO_5046097412" evidence="2">
    <location>
        <begin position="20"/>
        <end position="54"/>
    </location>
</feature>
<evidence type="ECO:0000313" key="4">
    <source>
        <dbReference type="Proteomes" id="UP000191820"/>
    </source>
</evidence>
<dbReference type="EMBL" id="CP020472">
    <property type="protein sequence ID" value="ARD22291.1"/>
    <property type="molecule type" value="Genomic_DNA"/>
</dbReference>
<keyword evidence="1" id="KW-0472">Membrane</keyword>
<dbReference type="Proteomes" id="UP000191820">
    <property type="component" value="Chromosome"/>
</dbReference>
<proteinExistence type="predicted"/>
<evidence type="ECO:0000256" key="2">
    <source>
        <dbReference type="SAM" id="SignalP"/>
    </source>
</evidence>
<keyword evidence="2" id="KW-0732">Signal</keyword>